<sequence length="85" mass="9454">MKSAGSYAGSDIEVAIEIANRLGMKPFLKPYLDSSNCADRQMKNIIRNSISDELTGPDTLLKQIQMNCAKNCVKILSFFLLIRTV</sequence>
<evidence type="ECO:0000313" key="1">
    <source>
        <dbReference type="EMBL" id="QQA00634.1"/>
    </source>
</evidence>
<gene>
    <name evidence="1" type="ORF">IWA51_10260</name>
</gene>
<dbReference type="Proteomes" id="UP000595224">
    <property type="component" value="Chromosome"/>
</dbReference>
<dbReference type="EMBL" id="CP064936">
    <property type="protein sequence ID" value="QQA00634.1"/>
    <property type="molecule type" value="Genomic_DNA"/>
</dbReference>
<protein>
    <submittedName>
        <fullName evidence="1">Uncharacterized protein</fullName>
    </submittedName>
</protein>
<dbReference type="AlphaFoldDB" id="A0A7T3RCI6"/>
<reference evidence="1 2" key="1">
    <citation type="submission" date="2020-11" db="EMBL/GenBank/DDBJ databases">
        <title>Treponema Peruensis nv. sp., first commensal Treponema isolated from human feces.</title>
        <authorList>
            <person name="Belkhou C."/>
            <person name="Raes J."/>
        </authorList>
    </citation>
    <scope>NUCLEOTIDE SEQUENCE [LARGE SCALE GENOMIC DNA]</scope>
    <source>
        <strain evidence="1 2">RCC2812</strain>
    </source>
</reference>
<dbReference type="RefSeq" id="WP_198442343.1">
    <property type="nucleotide sequence ID" value="NZ_CBCSHE010000026.1"/>
</dbReference>
<proteinExistence type="predicted"/>
<accession>A0A7T3RCI6</accession>
<keyword evidence="2" id="KW-1185">Reference proteome</keyword>
<name>A0A7T3RCI6_9SPIR</name>
<organism evidence="1 2">
    <name type="scientific">Treponema peruense</name>
    <dbReference type="NCBI Taxonomy" id="2787628"/>
    <lineage>
        <taxon>Bacteria</taxon>
        <taxon>Pseudomonadati</taxon>
        <taxon>Spirochaetota</taxon>
        <taxon>Spirochaetia</taxon>
        <taxon>Spirochaetales</taxon>
        <taxon>Treponemataceae</taxon>
        <taxon>Treponema</taxon>
    </lineage>
</organism>
<evidence type="ECO:0000313" key="2">
    <source>
        <dbReference type="Proteomes" id="UP000595224"/>
    </source>
</evidence>
<dbReference type="KEGG" id="tper:IWA51_10260"/>